<organism evidence="1 2">
    <name type="scientific">Larinioides sclopetarius</name>
    <dbReference type="NCBI Taxonomy" id="280406"/>
    <lineage>
        <taxon>Eukaryota</taxon>
        <taxon>Metazoa</taxon>
        <taxon>Ecdysozoa</taxon>
        <taxon>Arthropoda</taxon>
        <taxon>Chelicerata</taxon>
        <taxon>Arachnida</taxon>
        <taxon>Araneae</taxon>
        <taxon>Araneomorphae</taxon>
        <taxon>Entelegynae</taxon>
        <taxon>Araneoidea</taxon>
        <taxon>Araneidae</taxon>
        <taxon>Larinioides</taxon>
    </lineage>
</organism>
<reference evidence="1 2" key="1">
    <citation type="submission" date="2024-04" db="EMBL/GenBank/DDBJ databases">
        <authorList>
            <person name="Rising A."/>
            <person name="Reimegard J."/>
            <person name="Sonavane S."/>
            <person name="Akerstrom W."/>
            <person name="Nylinder S."/>
            <person name="Hedman E."/>
            <person name="Kallberg Y."/>
        </authorList>
    </citation>
    <scope>NUCLEOTIDE SEQUENCE [LARGE SCALE GENOMIC DNA]</scope>
</reference>
<protein>
    <submittedName>
        <fullName evidence="1">Uncharacterized protein</fullName>
    </submittedName>
</protein>
<sequence>MQYGEFAFFRAPKILKTMGIKKPDCKLKEPYEKPGLTSRHKDIVNKIYQCK</sequence>
<keyword evidence="2" id="KW-1185">Reference proteome</keyword>
<dbReference type="Proteomes" id="UP001497382">
    <property type="component" value="Unassembled WGS sequence"/>
</dbReference>
<proteinExistence type="predicted"/>
<gene>
    <name evidence="1" type="ORF">LARSCL_LOCUS12377</name>
</gene>
<evidence type="ECO:0000313" key="2">
    <source>
        <dbReference type="Proteomes" id="UP001497382"/>
    </source>
</evidence>
<dbReference type="AlphaFoldDB" id="A0AAV2AGG1"/>
<evidence type="ECO:0000313" key="1">
    <source>
        <dbReference type="EMBL" id="CAL1283060.1"/>
    </source>
</evidence>
<dbReference type="EMBL" id="CAXIEN010000163">
    <property type="protein sequence ID" value="CAL1283060.1"/>
    <property type="molecule type" value="Genomic_DNA"/>
</dbReference>
<comment type="caution">
    <text evidence="1">The sequence shown here is derived from an EMBL/GenBank/DDBJ whole genome shotgun (WGS) entry which is preliminary data.</text>
</comment>
<accession>A0AAV2AGG1</accession>
<name>A0AAV2AGG1_9ARAC</name>